<evidence type="ECO:0000256" key="1">
    <source>
        <dbReference type="SAM" id="SignalP"/>
    </source>
</evidence>
<dbReference type="AlphaFoldDB" id="A0A6C2UMN1"/>
<accession>A0A6C2UMN1</accession>
<feature type="chain" id="PRO_5025489753" description="Inactive lipase" evidence="1">
    <location>
        <begin position="22"/>
        <end position="466"/>
    </location>
</feature>
<keyword evidence="1" id="KW-0732">Signal</keyword>
<keyword evidence="3" id="KW-1185">Reference proteome</keyword>
<proteinExistence type="predicted"/>
<dbReference type="Gene3D" id="1.10.260.160">
    <property type="match status" value="1"/>
</dbReference>
<dbReference type="InterPro" id="IPR029058">
    <property type="entry name" value="AB_hydrolase_fold"/>
</dbReference>
<dbReference type="RefSeq" id="WP_136062994.1">
    <property type="nucleotide sequence ID" value="NZ_CAAHFH010000002.1"/>
</dbReference>
<dbReference type="SUPFAM" id="SSF53474">
    <property type="entry name" value="alpha/beta-Hydrolases"/>
    <property type="match status" value="1"/>
</dbReference>
<organism evidence="2 3">
    <name type="scientific">Pontiella sulfatireligans</name>
    <dbReference type="NCBI Taxonomy" id="2750658"/>
    <lineage>
        <taxon>Bacteria</taxon>
        <taxon>Pseudomonadati</taxon>
        <taxon>Kiritimatiellota</taxon>
        <taxon>Kiritimatiellia</taxon>
        <taxon>Kiritimatiellales</taxon>
        <taxon>Pontiellaceae</taxon>
        <taxon>Pontiella</taxon>
    </lineage>
</organism>
<name>A0A6C2UMN1_9BACT</name>
<feature type="signal peptide" evidence="1">
    <location>
        <begin position="1"/>
        <end position="21"/>
    </location>
</feature>
<protein>
    <recommendedName>
        <fullName evidence="4">Inactive lipase</fullName>
    </recommendedName>
</protein>
<gene>
    <name evidence="2" type="ORF">SCARR_03616</name>
</gene>
<dbReference type="PANTHER" id="PTHR34853">
    <property type="match status" value="1"/>
</dbReference>
<dbReference type="Pfam" id="PF03583">
    <property type="entry name" value="LIP"/>
    <property type="match status" value="1"/>
</dbReference>
<dbReference type="PANTHER" id="PTHR34853:SF1">
    <property type="entry name" value="LIPASE 5"/>
    <property type="match status" value="1"/>
</dbReference>
<evidence type="ECO:0000313" key="3">
    <source>
        <dbReference type="Proteomes" id="UP000346198"/>
    </source>
</evidence>
<dbReference type="Proteomes" id="UP000346198">
    <property type="component" value="Unassembled WGS sequence"/>
</dbReference>
<reference evidence="2 3" key="1">
    <citation type="submission" date="2019-04" db="EMBL/GenBank/DDBJ databases">
        <authorList>
            <person name="Van Vliet M D."/>
        </authorList>
    </citation>
    <scope>NUCLEOTIDE SEQUENCE [LARGE SCALE GENOMIC DNA]</scope>
    <source>
        <strain evidence="2 3">F21</strain>
    </source>
</reference>
<sequence>MKRFVAMLTNLVVLTSPGLGATNEIQLDMQVISAGEVALKWMGLAGTYGYAAKATASLDDTWRYVPPVDLWPIAGTGCTVTVDADAGFMRVVAANRGRLISSYKLIGSMSAAAIRQMERSIFKIEPTAIYDVSIYQLIYETFDHRGISTLALGAVAVPTGPGLLLSGPLVSYQHGTLFKKVESPSNTDSGDHSIGYLMAGDGYIVSMPDYVGLGEGALGLHPYVHARSEAVASVDLLRAVKTFLFNNQMIQPNGQCFIFGYSQGGHATMALQREIELHHATEFPLTASAPMAGPYDLSNTMADSMIQPVQYSGREYVPYLLFAYDAIYDLYESVSDVLVSPYDITLLSLFDGTHSGNEIDAAMPRIPREIFQPAWINDFTTNSLNSLRSALEANDLYRDWVPETPTRLYHCSGDEIVPFQNAVVAQSNFVARGAASVQLVDMGSYTHSRGFFPCIIAAKQWLDSLR</sequence>
<dbReference type="GO" id="GO:0004806">
    <property type="term" value="F:triacylglycerol lipase activity"/>
    <property type="evidence" value="ECO:0007669"/>
    <property type="project" value="InterPro"/>
</dbReference>
<dbReference type="Gene3D" id="3.40.50.1820">
    <property type="entry name" value="alpha/beta hydrolase"/>
    <property type="match status" value="1"/>
</dbReference>
<evidence type="ECO:0008006" key="4">
    <source>
        <dbReference type="Google" id="ProtNLM"/>
    </source>
</evidence>
<dbReference type="GO" id="GO:0016042">
    <property type="term" value="P:lipid catabolic process"/>
    <property type="evidence" value="ECO:0007669"/>
    <property type="project" value="InterPro"/>
</dbReference>
<dbReference type="InterPro" id="IPR005152">
    <property type="entry name" value="Lipase_secreted"/>
</dbReference>
<evidence type="ECO:0000313" key="2">
    <source>
        <dbReference type="EMBL" id="VGO21542.1"/>
    </source>
</evidence>
<dbReference type="EMBL" id="CAAHFH010000002">
    <property type="protein sequence ID" value="VGO21542.1"/>
    <property type="molecule type" value="Genomic_DNA"/>
</dbReference>